<dbReference type="CDD" id="cd18010">
    <property type="entry name" value="DEXHc_HARP_SMARCAL1"/>
    <property type="match status" value="1"/>
</dbReference>
<dbReference type="InterPro" id="IPR038718">
    <property type="entry name" value="SNF2-like_sf"/>
</dbReference>
<dbReference type="InterPro" id="IPR001650">
    <property type="entry name" value="Helicase_C-like"/>
</dbReference>
<dbReference type="PROSITE" id="PS51467">
    <property type="entry name" value="HARP"/>
    <property type="match status" value="1"/>
</dbReference>
<feature type="domain" description="Helicase ATP-binding" evidence="6">
    <location>
        <begin position="239"/>
        <end position="395"/>
    </location>
</feature>
<dbReference type="Gene3D" id="3.40.50.300">
    <property type="entry name" value="P-loop containing nucleotide triphosphate hydrolases"/>
    <property type="match status" value="1"/>
</dbReference>
<dbReference type="CTD" id="33709"/>
<dbReference type="GO" id="GO:0006281">
    <property type="term" value="P:DNA repair"/>
    <property type="evidence" value="ECO:0007669"/>
    <property type="project" value="TreeGrafter"/>
</dbReference>
<comment type="similarity">
    <text evidence="4">Belongs to the SNF2/RAD54 helicase family. SMARCAL1 subfamily.</text>
</comment>
<evidence type="ECO:0000259" key="8">
    <source>
        <dbReference type="PROSITE" id="PS51467"/>
    </source>
</evidence>
<comment type="subcellular location">
    <subcellularLocation>
        <location evidence="1">Nucleus</location>
    </subcellularLocation>
</comment>
<dbReference type="Pfam" id="PF00176">
    <property type="entry name" value="SNF2-rel_dom"/>
    <property type="match status" value="1"/>
</dbReference>
<name>A0A6J1MDF2_DROHY</name>
<dbReference type="InterPro" id="IPR014001">
    <property type="entry name" value="Helicase_ATP-bd"/>
</dbReference>
<dbReference type="PANTHER" id="PTHR45766">
    <property type="entry name" value="DNA ANNEALING HELICASE AND ENDONUCLEASE ZRANB3 FAMILY MEMBER"/>
    <property type="match status" value="1"/>
</dbReference>
<evidence type="ECO:0000313" key="10">
    <source>
        <dbReference type="RefSeq" id="XP_023176928.2"/>
    </source>
</evidence>
<dbReference type="OrthoDB" id="2801544at2759"/>
<dbReference type="KEGG" id="dhe:111603528"/>
<dbReference type="RefSeq" id="XP_023176928.2">
    <property type="nucleotide sequence ID" value="XM_023321160.2"/>
</dbReference>
<feature type="region of interest" description="Disordered" evidence="5">
    <location>
        <begin position="682"/>
        <end position="713"/>
    </location>
</feature>
<dbReference type="GO" id="GO:0005524">
    <property type="term" value="F:ATP binding"/>
    <property type="evidence" value="ECO:0007669"/>
    <property type="project" value="InterPro"/>
</dbReference>
<keyword evidence="2" id="KW-0378">Hydrolase</keyword>
<dbReference type="InterPro" id="IPR027417">
    <property type="entry name" value="P-loop_NTPase"/>
</dbReference>
<dbReference type="GO" id="GO:0043596">
    <property type="term" value="C:nuclear replication fork"/>
    <property type="evidence" value="ECO:0007669"/>
    <property type="project" value="TreeGrafter"/>
</dbReference>
<dbReference type="InterPro" id="IPR010003">
    <property type="entry name" value="HARP_dom"/>
</dbReference>
<evidence type="ECO:0000256" key="3">
    <source>
        <dbReference type="ARBA" id="ARBA00023242"/>
    </source>
</evidence>
<organism evidence="9 10">
    <name type="scientific">Drosophila hydei</name>
    <name type="common">Fruit fly</name>
    <dbReference type="NCBI Taxonomy" id="7224"/>
    <lineage>
        <taxon>Eukaryota</taxon>
        <taxon>Metazoa</taxon>
        <taxon>Ecdysozoa</taxon>
        <taxon>Arthropoda</taxon>
        <taxon>Hexapoda</taxon>
        <taxon>Insecta</taxon>
        <taxon>Pterygota</taxon>
        <taxon>Neoptera</taxon>
        <taxon>Endopterygota</taxon>
        <taxon>Diptera</taxon>
        <taxon>Brachycera</taxon>
        <taxon>Muscomorpha</taxon>
        <taxon>Ephydroidea</taxon>
        <taxon>Drosophilidae</taxon>
        <taxon>Drosophila</taxon>
    </lineage>
</organism>
<dbReference type="Gene3D" id="3.40.50.10810">
    <property type="entry name" value="Tandem AAA-ATPase domain"/>
    <property type="match status" value="1"/>
</dbReference>
<dbReference type="PROSITE" id="PS51194">
    <property type="entry name" value="HELICASE_CTER"/>
    <property type="match status" value="1"/>
</dbReference>
<feature type="compositionally biased region" description="Basic and acidic residues" evidence="5">
    <location>
        <begin position="701"/>
        <end position="713"/>
    </location>
</feature>
<dbReference type="GO" id="GO:0031297">
    <property type="term" value="P:replication fork processing"/>
    <property type="evidence" value="ECO:0007669"/>
    <property type="project" value="TreeGrafter"/>
</dbReference>
<dbReference type="GeneID" id="111603528"/>
<evidence type="ECO:0000256" key="5">
    <source>
        <dbReference type="SAM" id="MobiDB-lite"/>
    </source>
</evidence>
<dbReference type="SMART" id="SM00487">
    <property type="entry name" value="DEXDc"/>
    <property type="match status" value="1"/>
</dbReference>
<evidence type="ECO:0000256" key="2">
    <source>
        <dbReference type="ARBA" id="ARBA00022801"/>
    </source>
</evidence>
<dbReference type="OMA" id="WTNDETK"/>
<dbReference type="SUPFAM" id="SSF52540">
    <property type="entry name" value="P-loop containing nucleoside triphosphate hydrolases"/>
    <property type="match status" value="2"/>
</dbReference>
<feature type="domain" description="Helicase C-terminal" evidence="7">
    <location>
        <begin position="510"/>
        <end position="664"/>
    </location>
</feature>
<dbReference type="FunFam" id="3.40.50.10810:FF:000066">
    <property type="entry name" value="Uncharacterized protein (Fragment)"/>
    <property type="match status" value="1"/>
</dbReference>
<dbReference type="Proteomes" id="UP000504633">
    <property type="component" value="Unplaced"/>
</dbReference>
<dbReference type="GO" id="GO:0016787">
    <property type="term" value="F:hydrolase activity"/>
    <property type="evidence" value="ECO:0007669"/>
    <property type="project" value="UniProtKB-KW"/>
</dbReference>
<keyword evidence="9" id="KW-1185">Reference proteome</keyword>
<evidence type="ECO:0000256" key="4">
    <source>
        <dbReference type="PROSITE-ProRule" id="PRU00800"/>
    </source>
</evidence>
<feature type="region of interest" description="Disordered" evidence="5">
    <location>
        <begin position="94"/>
        <end position="116"/>
    </location>
</feature>
<keyword evidence="3" id="KW-0539">Nucleus</keyword>
<feature type="domain" description="HARP" evidence="8">
    <location>
        <begin position="124"/>
        <end position="200"/>
    </location>
</feature>
<proteinExistence type="inferred from homology"/>
<dbReference type="AlphaFoldDB" id="A0A6J1MDF2"/>
<dbReference type="InterPro" id="IPR049730">
    <property type="entry name" value="SNF2/RAD54-like_C"/>
</dbReference>
<evidence type="ECO:0000259" key="7">
    <source>
        <dbReference type="PROSITE" id="PS51194"/>
    </source>
</evidence>
<dbReference type="CDD" id="cd18793">
    <property type="entry name" value="SF2_C_SNF"/>
    <property type="match status" value="1"/>
</dbReference>
<dbReference type="SMART" id="SM00490">
    <property type="entry name" value="HELICc"/>
    <property type="match status" value="1"/>
</dbReference>
<gene>
    <name evidence="10" type="primary">LOC111603528</name>
</gene>
<dbReference type="PANTHER" id="PTHR45766:SF6">
    <property type="entry name" value="SWI_SNF-RELATED MATRIX-ASSOCIATED ACTIN-DEPENDENT REGULATOR OF CHROMATIN SUBFAMILY A-LIKE PROTEIN 1"/>
    <property type="match status" value="1"/>
</dbReference>
<reference evidence="10" key="1">
    <citation type="submission" date="2025-08" db="UniProtKB">
        <authorList>
            <consortium name="RefSeq"/>
        </authorList>
    </citation>
    <scope>IDENTIFICATION</scope>
    <source>
        <strain evidence="10">15085-1641.00</strain>
        <tissue evidence="10">Whole body</tissue>
    </source>
</reference>
<sequence length="733" mass="82260">MSVCTATEIAEKRRIALAKLQAKKNQTPVINSNTKPATSVSEQLGAKSASNFYKSPPQNNTKTVNYNNNNVSQNKSSAFLNALKAIKSTSARELGRAAAHPYQRPNGANRPSLTLSPEKEQPLASVFTKSINCKIYLISAQRFAVVPSGFHQQLIEVFKNMPSKSYDAQTRIWDFDLKDYQLLQQHVGDLKPHVVIGSIPKKVIDLCKRQAKPIERSVLASIEEKLVEMLMPFQEEGVCFAIAQQGRVMICDEMGLGKTYQALAIADYFKEDWPLLICTTASTRDAWAKHITELLPSVPVHCIQLLTNNNMYVVDAKILITSYNMMERHMDKLMERKFGCVIYDESHTLKNGKAKCTAVAKRLADQAKRVILLSGTPALSRPLELFTQIQLVDSRFMNFMEYTSRYCDGKQSHFGWDANGQSNLDELKVILMLKYMIRRTKAEVLPQLAEKNRETVVLDPALIWTNDAEKTTCNELNNELQKAKGKSREELLLRFYARTAEVKTRAVCAYLKTLIKEKMKFIIFAHHRIMMDAISDCLSALKVSFIRIDGQTRSDVRADYVDTFQKKSSCKAAVLSLKACNSGITLTAAEIIVFAELDWNPSTLAQAESRAHRIGQTKPVVCRYLMANQTADDTIWNMLKNKQEVLSKVGIFAEDLQHATHTAAPTTSSKIDQYFSPNKAAAAKLEPSSAEAPVKENISSSEKEKPSTVDSEKDIAAFFNEDDDDDAFKDLIF</sequence>
<dbReference type="PROSITE" id="PS51192">
    <property type="entry name" value="HELICASE_ATP_BIND_1"/>
    <property type="match status" value="1"/>
</dbReference>
<dbReference type="Pfam" id="PF07443">
    <property type="entry name" value="HARP"/>
    <property type="match status" value="1"/>
</dbReference>
<evidence type="ECO:0000256" key="1">
    <source>
        <dbReference type="ARBA" id="ARBA00004123"/>
    </source>
</evidence>
<dbReference type="InterPro" id="IPR000330">
    <property type="entry name" value="SNF2_N"/>
</dbReference>
<accession>A0A6J1MDF2</accession>
<protein>
    <submittedName>
        <fullName evidence="10">SWI/SNF-related matrix-associated actin-dependent regulator of chromatin subfamily A-like protein 1</fullName>
    </submittedName>
</protein>
<dbReference type="Pfam" id="PF00271">
    <property type="entry name" value="Helicase_C"/>
    <property type="match status" value="1"/>
</dbReference>
<evidence type="ECO:0000313" key="9">
    <source>
        <dbReference type="Proteomes" id="UP000504633"/>
    </source>
</evidence>
<evidence type="ECO:0000259" key="6">
    <source>
        <dbReference type="PROSITE" id="PS51192"/>
    </source>
</evidence>